<evidence type="ECO:0000256" key="2">
    <source>
        <dbReference type="SAM" id="MobiDB-lite"/>
    </source>
</evidence>
<dbReference type="RefSeq" id="WP_350243585.1">
    <property type="nucleotide sequence ID" value="NZ_CP158299.1"/>
</dbReference>
<dbReference type="Pfam" id="PF02566">
    <property type="entry name" value="OsmC"/>
    <property type="match status" value="1"/>
</dbReference>
<dbReference type="KEGG" id="dsc:ABOD76_19285"/>
<proteinExistence type="inferred from homology"/>
<dbReference type="InterPro" id="IPR015946">
    <property type="entry name" value="KH_dom-like_a/b"/>
</dbReference>
<dbReference type="InterPro" id="IPR036102">
    <property type="entry name" value="OsmC/Ohrsf"/>
</dbReference>
<dbReference type="SUPFAM" id="SSF82784">
    <property type="entry name" value="OsmC-like"/>
    <property type="match status" value="1"/>
</dbReference>
<organism evidence="3">
    <name type="scientific">Deinococcus sonorensis KR-87</name>
    <dbReference type="NCBI Taxonomy" id="694439"/>
    <lineage>
        <taxon>Bacteria</taxon>
        <taxon>Thermotogati</taxon>
        <taxon>Deinococcota</taxon>
        <taxon>Deinococci</taxon>
        <taxon>Deinococcales</taxon>
        <taxon>Deinococcaceae</taxon>
        <taxon>Deinococcus</taxon>
    </lineage>
</organism>
<reference evidence="3" key="1">
    <citation type="submission" date="2024-06" db="EMBL/GenBank/DDBJ databases">
        <title>Draft Genome Sequence of Deinococcus sonorensis Type Strain KR-87, a Biofilm Producing Representative of the Genus Deinococcus.</title>
        <authorList>
            <person name="Boren L.S."/>
            <person name="Grosso R.A."/>
            <person name="Hugenberg-Cox A.N."/>
            <person name="Hill J.T.E."/>
            <person name="Albert C.M."/>
            <person name="Tuohy J.M."/>
        </authorList>
    </citation>
    <scope>NUCLEOTIDE SEQUENCE</scope>
    <source>
        <strain evidence="3">KR-87</strain>
    </source>
</reference>
<dbReference type="PANTHER" id="PTHR33797">
    <property type="entry name" value="ORGANIC HYDROPEROXIDE RESISTANCE PROTEIN-LIKE"/>
    <property type="match status" value="1"/>
</dbReference>
<accession>A0AAU7UB67</accession>
<evidence type="ECO:0000256" key="1">
    <source>
        <dbReference type="ARBA" id="ARBA00007378"/>
    </source>
</evidence>
<dbReference type="AlphaFoldDB" id="A0AAU7UB67"/>
<dbReference type="Gene3D" id="3.30.300.20">
    <property type="match status" value="1"/>
</dbReference>
<sequence>MTQTTSPSANLYTAQATAHGGRGGHVVSSDDRLDLQLSVPSEIGGDGGRGTNPEQLFAAGYAACFQGALGVVARRQKVDADGSEVTAQVGLQKAGLAFKLDVELQVRIPGVDRDTAERLVHAAHEVCPYSVATQGNVDVRLTVLD</sequence>
<protein>
    <submittedName>
        <fullName evidence="3">Organic hydroperoxide resistance protein</fullName>
    </submittedName>
</protein>
<comment type="similarity">
    <text evidence="1">Belongs to the OsmC/Ohr family.</text>
</comment>
<dbReference type="PANTHER" id="PTHR33797:SF2">
    <property type="entry name" value="ORGANIC HYDROPEROXIDE RESISTANCE PROTEIN-LIKE"/>
    <property type="match status" value="1"/>
</dbReference>
<gene>
    <name evidence="3" type="ORF">ABOD76_19285</name>
</gene>
<evidence type="ECO:0000313" key="3">
    <source>
        <dbReference type="EMBL" id="XBV85548.1"/>
    </source>
</evidence>
<dbReference type="NCBIfam" id="TIGR03561">
    <property type="entry name" value="organ_hyd_perox"/>
    <property type="match status" value="1"/>
</dbReference>
<feature type="compositionally biased region" description="Polar residues" evidence="2">
    <location>
        <begin position="1"/>
        <end position="16"/>
    </location>
</feature>
<dbReference type="InterPro" id="IPR019953">
    <property type="entry name" value="OHR"/>
</dbReference>
<dbReference type="Gene3D" id="2.20.25.10">
    <property type="match status" value="1"/>
</dbReference>
<dbReference type="InterPro" id="IPR003718">
    <property type="entry name" value="OsmC/Ohr_fam"/>
</dbReference>
<feature type="region of interest" description="Disordered" evidence="2">
    <location>
        <begin position="1"/>
        <end position="28"/>
    </location>
</feature>
<name>A0AAU7UB67_9DEIO</name>
<dbReference type="GO" id="GO:0006979">
    <property type="term" value="P:response to oxidative stress"/>
    <property type="evidence" value="ECO:0007669"/>
    <property type="project" value="InterPro"/>
</dbReference>
<dbReference type="EMBL" id="CP158299">
    <property type="protein sequence ID" value="XBV85548.1"/>
    <property type="molecule type" value="Genomic_DNA"/>
</dbReference>